<dbReference type="InterPro" id="IPR026050">
    <property type="entry name" value="C1GALT1/C1GALT1_chp1"/>
</dbReference>
<evidence type="ECO:0000256" key="2">
    <source>
        <dbReference type="ARBA" id="ARBA00006462"/>
    </source>
</evidence>
<feature type="compositionally biased region" description="Acidic residues" evidence="7">
    <location>
        <begin position="414"/>
        <end position="433"/>
    </location>
</feature>
<evidence type="ECO:0000256" key="5">
    <source>
        <dbReference type="ARBA" id="ARBA00022989"/>
    </source>
</evidence>
<gene>
    <name evidence="9" type="ORF">PBRASI_LOCUS6106</name>
</gene>
<sequence>MEGRSSKLPSFRKPTHALRPGYYYGYLNNDLVFQRRSAGSVLQLIRKKWGYVLFVVTMIILVTARIRLTKPPDPFEETPAMTGHSSPQQPQKPRPPPLFSTFTDNYPKQLAVLIVPTTNTSLSTYCRAIVDTWGKVARSNKSLKPKILSDEQNKFKTVTKALHFLYSYHLDHYNYFLKVTDRTFVRLPRLLDHLNSLKSPTHPRLIGNPQLDPLSDIKFCSTASGYIFSKGLLAIAGAHLPFCLEEEGSVSEEKAMSRCLTEHVPKFEGCQHLPTGTGRELLSLRPDDEVSWNMMNHPEETFDDGFVDAWRFSTVVTVGEVNSVNLLFKLNDRYGVGGKYDKLSMDKAAFPSQHLTNLRPVAAKHDNENVPKKLVYEENEDGDKNPNHDDGVEDRGANYYNDDGVEDRGANYYNDDDAEEIRDLVDINDDAEDVRDTNYNNDDAEDVRDTNYNNDAEDVRDTNYNNDDAEDVRDTNYNNDDAED</sequence>
<name>A0A9N9BKF2_9GLOM</name>
<dbReference type="GO" id="GO:0016020">
    <property type="term" value="C:membrane"/>
    <property type="evidence" value="ECO:0007669"/>
    <property type="project" value="UniProtKB-SubCell"/>
</dbReference>
<dbReference type="AlphaFoldDB" id="A0A9N9BKF2"/>
<feature type="region of interest" description="Disordered" evidence="7">
    <location>
        <begin position="376"/>
        <end position="484"/>
    </location>
</feature>
<feature type="region of interest" description="Disordered" evidence="7">
    <location>
        <begin position="73"/>
        <end position="98"/>
    </location>
</feature>
<feature type="transmembrane region" description="Helical" evidence="8">
    <location>
        <begin position="49"/>
        <end position="68"/>
    </location>
</feature>
<keyword evidence="5 8" id="KW-1133">Transmembrane helix</keyword>
<evidence type="ECO:0000256" key="4">
    <source>
        <dbReference type="ARBA" id="ARBA00022968"/>
    </source>
</evidence>
<comment type="caution">
    <text evidence="9">The sequence shown here is derived from an EMBL/GenBank/DDBJ whole genome shotgun (WGS) entry which is preliminary data.</text>
</comment>
<evidence type="ECO:0000313" key="9">
    <source>
        <dbReference type="EMBL" id="CAG8571154.1"/>
    </source>
</evidence>
<feature type="compositionally biased region" description="Polar residues" evidence="7">
    <location>
        <begin position="475"/>
        <end position="484"/>
    </location>
</feature>
<keyword evidence="10" id="KW-1185">Reference proteome</keyword>
<evidence type="ECO:0000256" key="1">
    <source>
        <dbReference type="ARBA" id="ARBA00004606"/>
    </source>
</evidence>
<organism evidence="9 10">
    <name type="scientific">Paraglomus brasilianum</name>
    <dbReference type="NCBI Taxonomy" id="144538"/>
    <lineage>
        <taxon>Eukaryota</taxon>
        <taxon>Fungi</taxon>
        <taxon>Fungi incertae sedis</taxon>
        <taxon>Mucoromycota</taxon>
        <taxon>Glomeromycotina</taxon>
        <taxon>Glomeromycetes</taxon>
        <taxon>Paraglomerales</taxon>
        <taxon>Paraglomeraceae</taxon>
        <taxon>Paraglomus</taxon>
    </lineage>
</organism>
<keyword evidence="6 8" id="KW-0472">Membrane</keyword>
<evidence type="ECO:0000256" key="7">
    <source>
        <dbReference type="SAM" id="MobiDB-lite"/>
    </source>
</evidence>
<dbReference type="EMBL" id="CAJVPI010000775">
    <property type="protein sequence ID" value="CAG8571154.1"/>
    <property type="molecule type" value="Genomic_DNA"/>
</dbReference>
<dbReference type="PANTHER" id="PTHR23033">
    <property type="entry name" value="BETA1,3-GALACTOSYLTRANSFERASE"/>
    <property type="match status" value="1"/>
</dbReference>
<protein>
    <submittedName>
        <fullName evidence="9">3180_t:CDS:1</fullName>
    </submittedName>
</protein>
<reference evidence="9" key="1">
    <citation type="submission" date="2021-06" db="EMBL/GenBank/DDBJ databases">
        <authorList>
            <person name="Kallberg Y."/>
            <person name="Tangrot J."/>
            <person name="Rosling A."/>
        </authorList>
    </citation>
    <scope>NUCLEOTIDE SEQUENCE</scope>
    <source>
        <strain evidence="9">BR232B</strain>
    </source>
</reference>
<evidence type="ECO:0000256" key="6">
    <source>
        <dbReference type="ARBA" id="ARBA00023136"/>
    </source>
</evidence>
<accession>A0A9N9BKF2</accession>
<proteinExistence type="inferred from homology"/>
<dbReference type="Gene3D" id="3.90.550.50">
    <property type="match status" value="1"/>
</dbReference>
<comment type="similarity">
    <text evidence="2">Belongs to the glycosyltransferase 31 family. Beta3-Gal-T subfamily.</text>
</comment>
<feature type="non-terminal residue" evidence="9">
    <location>
        <position position="484"/>
    </location>
</feature>
<evidence type="ECO:0000256" key="8">
    <source>
        <dbReference type="SAM" id="Phobius"/>
    </source>
</evidence>
<comment type="subcellular location">
    <subcellularLocation>
        <location evidence="1">Membrane</location>
        <topology evidence="1">Single-pass type II membrane protein</topology>
    </subcellularLocation>
</comment>
<dbReference type="OrthoDB" id="661148at2759"/>
<keyword evidence="4" id="KW-0735">Signal-anchor</keyword>
<dbReference type="Proteomes" id="UP000789739">
    <property type="component" value="Unassembled WGS sequence"/>
</dbReference>
<keyword evidence="3 8" id="KW-0812">Transmembrane</keyword>
<evidence type="ECO:0000313" key="10">
    <source>
        <dbReference type="Proteomes" id="UP000789739"/>
    </source>
</evidence>
<feature type="compositionally biased region" description="Basic and acidic residues" evidence="7">
    <location>
        <begin position="376"/>
        <end position="396"/>
    </location>
</feature>
<evidence type="ECO:0000256" key="3">
    <source>
        <dbReference type="ARBA" id="ARBA00022692"/>
    </source>
</evidence>